<evidence type="ECO:0000256" key="1">
    <source>
        <dbReference type="ARBA" id="ARBA00022801"/>
    </source>
</evidence>
<dbReference type="InterPro" id="IPR050345">
    <property type="entry name" value="Aliph_Amidase/BUP"/>
</dbReference>
<evidence type="ECO:0000259" key="3">
    <source>
        <dbReference type="PROSITE" id="PS50263"/>
    </source>
</evidence>
<dbReference type="SUPFAM" id="SSF56317">
    <property type="entry name" value="Carbon-nitrogen hydrolase"/>
    <property type="match status" value="1"/>
</dbReference>
<dbReference type="InterPro" id="IPR017755">
    <property type="entry name" value="N-carbamoylputrescine_amidase"/>
</dbReference>
<gene>
    <name evidence="4" type="ORF">WJX74_009106</name>
</gene>
<dbReference type="InterPro" id="IPR036526">
    <property type="entry name" value="C-N_Hydrolase_sf"/>
</dbReference>
<dbReference type="PANTHER" id="PTHR43674">
    <property type="entry name" value="NITRILASE C965.09-RELATED"/>
    <property type="match status" value="1"/>
</dbReference>
<protein>
    <recommendedName>
        <fullName evidence="3">CN hydrolase domain-containing protein</fullName>
    </recommendedName>
</protein>
<dbReference type="NCBIfam" id="TIGR03381">
    <property type="entry name" value="agmatine_aguB"/>
    <property type="match status" value="1"/>
</dbReference>
<dbReference type="InterPro" id="IPR003010">
    <property type="entry name" value="C-N_Hydrolase"/>
</dbReference>
<dbReference type="Gene3D" id="3.60.110.10">
    <property type="entry name" value="Carbon-nitrogen hydrolase"/>
    <property type="match status" value="1"/>
</dbReference>
<dbReference type="CDD" id="cd07573">
    <property type="entry name" value="CPA"/>
    <property type="match status" value="1"/>
</dbReference>
<dbReference type="PANTHER" id="PTHR43674:SF2">
    <property type="entry name" value="BETA-UREIDOPROPIONASE"/>
    <property type="match status" value="1"/>
</dbReference>
<keyword evidence="1" id="KW-0378">Hydrolase</keyword>
<dbReference type="PROSITE" id="PS50263">
    <property type="entry name" value="CN_HYDROLASE"/>
    <property type="match status" value="1"/>
</dbReference>
<dbReference type="GO" id="GO:0050126">
    <property type="term" value="F:N-carbamoylputrescine amidase activity"/>
    <property type="evidence" value="ECO:0007669"/>
    <property type="project" value="InterPro"/>
</dbReference>
<comment type="similarity">
    <text evidence="2">Belongs to the carbon-nitrogen hydrolase superfamily.</text>
</comment>
<name>A0AAW1REX6_9CHLO</name>
<dbReference type="Pfam" id="PF00795">
    <property type="entry name" value="CN_hydrolase"/>
    <property type="match status" value="1"/>
</dbReference>
<proteinExistence type="inferred from homology"/>
<dbReference type="EMBL" id="JALJOS010000013">
    <property type="protein sequence ID" value="KAK9831782.1"/>
    <property type="molecule type" value="Genomic_DNA"/>
</dbReference>
<keyword evidence="5" id="KW-1185">Reference proteome</keyword>
<sequence>MALSSNKVAVACAQFAAGSWDSSVNEARAEELVREAAGKGANIILLQELFQTPYFCQDQKQELFKLAQPFEDHPTLLRFSRLAAELGVVLPISYFERANNSFFNSIAVYDADGSFLGHYRKTHIPDGEGYQEKFYFNPGDSGFRVFKTKFCTIGIAVCWDQWFPESARALALQGAEVLFYPTAIGSEPQDPRINSYPHWCRVMQGHAGANLTPLVASNRVGLEKMSRSEITFYGGSFIAGATGEIHAQIGTRTGCKDGCIDPEPERIEGVAVVTFDLESIRWQRASWGLFRDRRPDMYGPLMTSDGSIRPPSCC</sequence>
<feature type="domain" description="CN hydrolase" evidence="3">
    <location>
        <begin position="8"/>
        <end position="277"/>
    </location>
</feature>
<organism evidence="4 5">
    <name type="scientific">Apatococcus lobatus</name>
    <dbReference type="NCBI Taxonomy" id="904363"/>
    <lineage>
        <taxon>Eukaryota</taxon>
        <taxon>Viridiplantae</taxon>
        <taxon>Chlorophyta</taxon>
        <taxon>core chlorophytes</taxon>
        <taxon>Trebouxiophyceae</taxon>
        <taxon>Chlorellales</taxon>
        <taxon>Chlorellaceae</taxon>
        <taxon>Apatococcus</taxon>
    </lineage>
</organism>
<dbReference type="Proteomes" id="UP001438707">
    <property type="component" value="Unassembled WGS sequence"/>
</dbReference>
<evidence type="ECO:0000313" key="5">
    <source>
        <dbReference type="Proteomes" id="UP001438707"/>
    </source>
</evidence>
<dbReference type="AlphaFoldDB" id="A0AAW1REX6"/>
<evidence type="ECO:0000256" key="2">
    <source>
        <dbReference type="ARBA" id="ARBA00034122"/>
    </source>
</evidence>
<dbReference type="GO" id="GO:0033388">
    <property type="term" value="P:putrescine biosynthetic process from arginine"/>
    <property type="evidence" value="ECO:0007669"/>
    <property type="project" value="TreeGrafter"/>
</dbReference>
<reference evidence="4 5" key="1">
    <citation type="journal article" date="2024" name="Nat. Commun.">
        <title>Phylogenomics reveals the evolutionary origins of lichenization in chlorophyte algae.</title>
        <authorList>
            <person name="Puginier C."/>
            <person name="Libourel C."/>
            <person name="Otte J."/>
            <person name="Skaloud P."/>
            <person name="Haon M."/>
            <person name="Grisel S."/>
            <person name="Petersen M."/>
            <person name="Berrin J.G."/>
            <person name="Delaux P.M."/>
            <person name="Dal Grande F."/>
            <person name="Keller J."/>
        </authorList>
    </citation>
    <scope>NUCLEOTIDE SEQUENCE [LARGE SCALE GENOMIC DNA]</scope>
    <source>
        <strain evidence="4 5">SAG 2145</strain>
    </source>
</reference>
<comment type="caution">
    <text evidence="4">The sequence shown here is derived from an EMBL/GenBank/DDBJ whole genome shotgun (WGS) entry which is preliminary data.</text>
</comment>
<evidence type="ECO:0000313" key="4">
    <source>
        <dbReference type="EMBL" id="KAK9831782.1"/>
    </source>
</evidence>
<accession>A0AAW1REX6</accession>